<dbReference type="PRINTS" id="PR00719">
    <property type="entry name" value="LMWPTPASE"/>
</dbReference>
<accession>A0A6I9X1L6</accession>
<dbReference type="InterPro" id="IPR023485">
    <property type="entry name" value="Ptyr_pPase"/>
</dbReference>
<dbReference type="PANTHER" id="PTHR11717:SF7">
    <property type="entry name" value="LOW MOLECULAR WEIGHT PHOSPHOTYROSINE PROTEIN PHOSPHATASE"/>
    <property type="match status" value="1"/>
</dbReference>
<comment type="catalytic activity">
    <reaction evidence="7">
        <text>a phosphate monoester + H2O = an alcohol + phosphate</text>
        <dbReference type="Rhea" id="RHEA:15017"/>
        <dbReference type="ChEBI" id="CHEBI:15377"/>
        <dbReference type="ChEBI" id="CHEBI:30879"/>
        <dbReference type="ChEBI" id="CHEBI:43474"/>
        <dbReference type="ChEBI" id="CHEBI:67140"/>
        <dbReference type="EC" id="3.1.3.2"/>
    </reaction>
</comment>
<comment type="subcellular location">
    <subcellularLocation>
        <location evidence="1 7">Cytoplasm</location>
    </subcellularLocation>
</comment>
<name>A0A6I9X1L6_9HYME</name>
<protein>
    <recommendedName>
        <fullName evidence="7">Low molecular weight phosphotyrosine protein phosphatase</fullName>
        <shortName evidence="7">LMW-PTP</shortName>
        <shortName evidence="7">LMW-PTPase</shortName>
        <ecNumber evidence="7">3.1.3.2</ecNumber>
        <ecNumber evidence="7">3.1.3.48</ecNumber>
    </recommendedName>
    <alternativeName>
        <fullName evidence="7">Low molecular weight cytosolic acid phosphatase</fullName>
    </alternativeName>
</protein>
<dbReference type="RefSeq" id="XP_011646434.1">
    <property type="nucleotide sequence ID" value="XM_011648132.2"/>
</dbReference>
<comment type="function">
    <text evidence="7">Acts on tyrosine phosphorylated proteins, low-MW aryl phosphates and natural and synthetic acyl phosphates.</text>
</comment>
<dbReference type="GO" id="GO:0005737">
    <property type="term" value="C:cytoplasm"/>
    <property type="evidence" value="ECO:0007669"/>
    <property type="project" value="UniProtKB-SubCell"/>
</dbReference>
<dbReference type="AlphaFoldDB" id="A0A6I9X1L6"/>
<dbReference type="SMART" id="SM00226">
    <property type="entry name" value="LMWPc"/>
    <property type="match status" value="1"/>
</dbReference>
<comment type="catalytic activity">
    <reaction evidence="7">
        <text>O-phospho-L-tyrosyl-[protein] + H2O = L-tyrosyl-[protein] + phosphate</text>
        <dbReference type="Rhea" id="RHEA:10684"/>
        <dbReference type="Rhea" id="RHEA-COMP:10136"/>
        <dbReference type="Rhea" id="RHEA-COMP:20101"/>
        <dbReference type="ChEBI" id="CHEBI:15377"/>
        <dbReference type="ChEBI" id="CHEBI:43474"/>
        <dbReference type="ChEBI" id="CHEBI:46858"/>
        <dbReference type="ChEBI" id="CHEBI:61978"/>
        <dbReference type="EC" id="3.1.3.48"/>
    </reaction>
</comment>
<feature type="active site" evidence="6">
    <location>
        <position position="17"/>
    </location>
</feature>
<dbReference type="PANTHER" id="PTHR11717">
    <property type="entry name" value="LOW MOLECULAR WEIGHT PROTEIN TYROSINE PHOSPHATASE"/>
    <property type="match status" value="1"/>
</dbReference>
<feature type="active site" description="Proton donor" evidence="6">
    <location>
        <position position="127"/>
    </location>
</feature>
<dbReference type="GeneID" id="105433051"/>
<keyword evidence="3 7" id="KW-0963">Cytoplasm</keyword>
<feature type="domain" description="Phosphotyrosine protein phosphatase I" evidence="8">
    <location>
        <begin position="5"/>
        <end position="154"/>
    </location>
</feature>
<dbReference type="InterPro" id="IPR017867">
    <property type="entry name" value="Tyr_phospatase_low_mol_wt"/>
</dbReference>
<dbReference type="InterPro" id="IPR036196">
    <property type="entry name" value="Ptyr_pPase_sf"/>
</dbReference>
<evidence type="ECO:0000313" key="10">
    <source>
        <dbReference type="RefSeq" id="XP_011646434.1"/>
    </source>
</evidence>
<dbReference type="SUPFAM" id="SSF52788">
    <property type="entry name" value="Phosphotyrosine protein phosphatases I"/>
    <property type="match status" value="1"/>
</dbReference>
<evidence type="ECO:0000256" key="4">
    <source>
        <dbReference type="ARBA" id="ARBA00022801"/>
    </source>
</evidence>
<proteinExistence type="inferred from homology"/>
<dbReference type="InterPro" id="IPR002115">
    <property type="entry name" value="Tyr_Pase_low_mol_wt_mml"/>
</dbReference>
<dbReference type="GO" id="GO:0003993">
    <property type="term" value="F:acid phosphatase activity"/>
    <property type="evidence" value="ECO:0007669"/>
    <property type="project" value="UniProtKB-UniRule"/>
</dbReference>
<feature type="active site" description="Nucleophile" evidence="6">
    <location>
        <position position="11"/>
    </location>
</feature>
<dbReference type="Gene3D" id="3.40.50.2300">
    <property type="match status" value="1"/>
</dbReference>
<evidence type="ECO:0000256" key="3">
    <source>
        <dbReference type="ARBA" id="ARBA00022490"/>
    </source>
</evidence>
<evidence type="ECO:0000256" key="5">
    <source>
        <dbReference type="ARBA" id="ARBA00022912"/>
    </source>
</evidence>
<evidence type="ECO:0000256" key="1">
    <source>
        <dbReference type="ARBA" id="ARBA00004496"/>
    </source>
</evidence>
<dbReference type="FunFam" id="3.40.50.2300:FF:000105">
    <property type="entry name" value="Low molecular weight phosphotyrosine protein"/>
    <property type="match status" value="1"/>
</dbReference>
<dbReference type="OrthoDB" id="3388at2759"/>
<evidence type="ECO:0000256" key="6">
    <source>
        <dbReference type="PIRSR" id="PIRSR617867-1"/>
    </source>
</evidence>
<dbReference type="EC" id="3.1.3.48" evidence="7"/>
<dbReference type="InterPro" id="IPR050438">
    <property type="entry name" value="LMW_PTPase"/>
</dbReference>
<keyword evidence="4 7" id="KW-0378">Hydrolase</keyword>
<dbReference type="Proteomes" id="UP000504615">
    <property type="component" value="Unplaced"/>
</dbReference>
<organism evidence="9 10">
    <name type="scientific">Pogonomyrmex barbatus</name>
    <name type="common">red harvester ant</name>
    <dbReference type="NCBI Taxonomy" id="144034"/>
    <lineage>
        <taxon>Eukaryota</taxon>
        <taxon>Metazoa</taxon>
        <taxon>Ecdysozoa</taxon>
        <taxon>Arthropoda</taxon>
        <taxon>Hexapoda</taxon>
        <taxon>Insecta</taxon>
        <taxon>Pterygota</taxon>
        <taxon>Neoptera</taxon>
        <taxon>Endopterygota</taxon>
        <taxon>Hymenoptera</taxon>
        <taxon>Apocrita</taxon>
        <taxon>Aculeata</taxon>
        <taxon>Formicoidea</taxon>
        <taxon>Formicidae</taxon>
        <taxon>Myrmicinae</taxon>
        <taxon>Pogonomyrmex</taxon>
    </lineage>
</organism>
<evidence type="ECO:0000259" key="8">
    <source>
        <dbReference type="SMART" id="SM00226"/>
    </source>
</evidence>
<dbReference type="KEGG" id="pbar:105433051"/>
<gene>
    <name evidence="10" type="primary">LOC105433051</name>
</gene>
<evidence type="ECO:0000256" key="7">
    <source>
        <dbReference type="RuleBase" id="RU368115"/>
    </source>
</evidence>
<keyword evidence="9" id="KW-1185">Reference proteome</keyword>
<reference evidence="10" key="1">
    <citation type="submission" date="2025-08" db="UniProtKB">
        <authorList>
            <consortium name="RefSeq"/>
        </authorList>
    </citation>
    <scope>IDENTIFICATION</scope>
</reference>
<evidence type="ECO:0000256" key="2">
    <source>
        <dbReference type="ARBA" id="ARBA00011063"/>
    </source>
</evidence>
<keyword evidence="5 7" id="KW-0904">Protein phosphatase</keyword>
<dbReference type="CDD" id="cd16343">
    <property type="entry name" value="LMWPTP"/>
    <property type="match status" value="1"/>
</dbReference>
<dbReference type="PRINTS" id="PR00720">
    <property type="entry name" value="MAMMALPTPASE"/>
</dbReference>
<comment type="similarity">
    <text evidence="2 7">Belongs to the low molecular weight phosphotyrosine protein phosphatase family.</text>
</comment>
<dbReference type="GO" id="GO:0004726">
    <property type="term" value="F:non-membrane spanning protein tyrosine phosphatase activity"/>
    <property type="evidence" value="ECO:0007669"/>
    <property type="project" value="InterPro"/>
</dbReference>
<sequence length="162" mass="18618">MMRKRRVLMVCLGNSCRSPMAEAVFQDQVHKMGLSDFWEVESAGILAYHVGNAPEPRAMATLQKVGITNYFHIARQITKNDFYEFDWIFGMDENNIHRLYRMRPGDSQAKIELLGKYDPTGIVVIRDPLFDADSVGFEKACEQALRSVRTFLEINKDNVPEK</sequence>
<evidence type="ECO:0000313" key="9">
    <source>
        <dbReference type="Proteomes" id="UP000504615"/>
    </source>
</evidence>
<dbReference type="EC" id="3.1.3.2" evidence="7"/>
<dbReference type="Pfam" id="PF01451">
    <property type="entry name" value="LMWPc"/>
    <property type="match status" value="1"/>
</dbReference>